<comment type="caution">
    <text evidence="3">The sequence shown here is derived from an EMBL/GenBank/DDBJ whole genome shotgun (WGS) entry which is preliminary data.</text>
</comment>
<feature type="region of interest" description="Disordered" evidence="2">
    <location>
        <begin position="171"/>
        <end position="196"/>
    </location>
</feature>
<dbReference type="Pfam" id="PF03398">
    <property type="entry name" value="Ist1"/>
    <property type="match status" value="1"/>
</dbReference>
<feature type="region of interest" description="Disordered" evidence="2">
    <location>
        <begin position="736"/>
        <end position="761"/>
    </location>
</feature>
<feature type="compositionally biased region" description="Pro residues" evidence="2">
    <location>
        <begin position="706"/>
        <end position="718"/>
    </location>
</feature>
<accession>A0AA89BBG4</accession>
<evidence type="ECO:0008006" key="5">
    <source>
        <dbReference type="Google" id="ProtNLM"/>
    </source>
</evidence>
<evidence type="ECO:0000313" key="4">
    <source>
        <dbReference type="Proteomes" id="UP001188597"/>
    </source>
</evidence>
<feature type="region of interest" description="Disordered" evidence="2">
    <location>
        <begin position="288"/>
        <end position="378"/>
    </location>
</feature>
<dbReference type="PANTHER" id="PTHR12161">
    <property type="entry name" value="IST1 FAMILY MEMBER"/>
    <property type="match status" value="1"/>
</dbReference>
<dbReference type="PANTHER" id="PTHR12161:SF14">
    <property type="entry name" value="REGULATOR OF VPS4 ACTIVITY IN THE MVB PATHWAY PROTEIN"/>
    <property type="match status" value="1"/>
</dbReference>
<feature type="region of interest" description="Disordered" evidence="2">
    <location>
        <begin position="664"/>
        <end position="722"/>
    </location>
</feature>
<dbReference type="GO" id="GO:0015031">
    <property type="term" value="P:protein transport"/>
    <property type="evidence" value="ECO:0007669"/>
    <property type="project" value="InterPro"/>
</dbReference>
<name>A0AA89BBG4_9ASTE</name>
<dbReference type="InterPro" id="IPR042277">
    <property type="entry name" value="IST1-like"/>
</dbReference>
<feature type="region of interest" description="Disordered" evidence="2">
    <location>
        <begin position="396"/>
        <end position="504"/>
    </location>
</feature>
<comment type="similarity">
    <text evidence="1">Belongs to the IST1 family.</text>
</comment>
<evidence type="ECO:0000256" key="2">
    <source>
        <dbReference type="SAM" id="MobiDB-lite"/>
    </source>
</evidence>
<feature type="compositionally biased region" description="Basic and acidic residues" evidence="2">
    <location>
        <begin position="450"/>
        <end position="459"/>
    </location>
</feature>
<dbReference type="EMBL" id="JAVXUP010000203">
    <property type="protein sequence ID" value="KAK3034363.1"/>
    <property type="molecule type" value="Genomic_DNA"/>
</dbReference>
<feature type="compositionally biased region" description="Basic and acidic residues" evidence="2">
    <location>
        <begin position="318"/>
        <end position="349"/>
    </location>
</feature>
<dbReference type="AlphaFoldDB" id="A0AA89BBG4"/>
<reference evidence="3" key="1">
    <citation type="submission" date="2022-12" db="EMBL/GenBank/DDBJ databases">
        <title>Draft genome assemblies for two species of Escallonia (Escalloniales).</title>
        <authorList>
            <person name="Chanderbali A."/>
            <person name="Dervinis C."/>
            <person name="Anghel I."/>
            <person name="Soltis D."/>
            <person name="Soltis P."/>
            <person name="Zapata F."/>
        </authorList>
    </citation>
    <scope>NUCLEOTIDE SEQUENCE</scope>
    <source>
        <strain evidence="3">UCBG64.0493</strain>
        <tissue evidence="3">Leaf</tissue>
    </source>
</reference>
<dbReference type="FunFam" id="1.20.1260.60:FF:000002">
    <property type="entry name" value="Vacuolar protein sorting-associated protein IST1"/>
    <property type="match status" value="1"/>
</dbReference>
<keyword evidence="4" id="KW-1185">Reference proteome</keyword>
<feature type="region of interest" description="Disordered" evidence="2">
    <location>
        <begin position="247"/>
        <end position="270"/>
    </location>
</feature>
<organism evidence="3 4">
    <name type="scientific">Escallonia herrerae</name>
    <dbReference type="NCBI Taxonomy" id="1293975"/>
    <lineage>
        <taxon>Eukaryota</taxon>
        <taxon>Viridiplantae</taxon>
        <taxon>Streptophyta</taxon>
        <taxon>Embryophyta</taxon>
        <taxon>Tracheophyta</taxon>
        <taxon>Spermatophyta</taxon>
        <taxon>Magnoliopsida</taxon>
        <taxon>eudicotyledons</taxon>
        <taxon>Gunneridae</taxon>
        <taxon>Pentapetalae</taxon>
        <taxon>asterids</taxon>
        <taxon>campanulids</taxon>
        <taxon>Escalloniales</taxon>
        <taxon>Escalloniaceae</taxon>
        <taxon>Escallonia</taxon>
    </lineage>
</organism>
<sequence length="816" mass="91480">MVDLITKSLIKHTKERIEGIRKRAEAKQRFLKDDLAKLLANGLDINAYGRTEEYLAGISLLSCYDFIEHACDYIWKQLSIMQKQRECPEECREAVASLMFAAARFSDLPDLRELRDAFQERYGNSLEYFANKVFVEKLASKPSTAEKRLQLLQAIASEFSIKWDSGGFEQRMTKSPSHVLDQPSKYGPPPVSDDKDKLPIAKETVRKTHKHEVTTKERHGFVNDGRTIQNGMGGDVLKREGLDNRFLGRQGTTGREEQEPNGHKQLFGRNETLLKADNNDHSFRGRREFTAQKHGPLNDKVTVPNPKTGKSGSTSRGKRPECDDSRYTMDRDRVDSAPKEEGQFRRKSEAAASCARPPVYSDGKGVSPALKDHSIQQRSVNSMTYAQEEEADRLKSYLPPPYVKSKDNVIPPPYVKPKSDNHGGLTASKHADIVDPSPREGANTVLNSDKIQKGPDHSPARANGHGHAKDRHFQNDIPLPKPRSMRRKHSKSSSSHDDIGNFEDVGNIKRYSSSRRKEHSRKGLQILFDDEHYQKDDEERMMDKLLLHYSKKSSNYDIRKLKKKSQAHPSDQMAIDAGESPHNRIRDVPDVKLEMVALHTRSTSLPPEQSTPSEATKVFARANSFQPDNQARHVHPKLPDYDDLAARFSALKGREHLVYISNPIYDNEDGRSSRAETPFETPDTSPSRLETGGSSGDEDRDQSIPSSPPSLPITPPLTPMKKLPTEACSVSLRDARSLGTSGSDSNSNNGRRDNGSPTQATPILSITQSNRKVFFLFLANGDVVSFHPASKGQPLPLSLLQQTSTSTVQYRVDFSL</sequence>
<gene>
    <name evidence="3" type="ORF">RJ639_032261</name>
</gene>
<evidence type="ECO:0000256" key="1">
    <source>
        <dbReference type="ARBA" id="ARBA00005536"/>
    </source>
</evidence>
<dbReference type="InterPro" id="IPR005061">
    <property type="entry name" value="Ist1"/>
</dbReference>
<dbReference type="Proteomes" id="UP001188597">
    <property type="component" value="Unassembled WGS sequence"/>
</dbReference>
<dbReference type="Gene3D" id="1.20.1260.60">
    <property type="entry name" value="Vacuolar protein sorting-associated protein Ist1"/>
    <property type="match status" value="1"/>
</dbReference>
<evidence type="ECO:0000313" key="3">
    <source>
        <dbReference type="EMBL" id="KAK3034363.1"/>
    </source>
</evidence>
<feature type="region of interest" description="Disordered" evidence="2">
    <location>
        <begin position="562"/>
        <end position="584"/>
    </location>
</feature>
<proteinExistence type="inferred from homology"/>
<protein>
    <recommendedName>
        <fullName evidence="5">Regulator of Vps4 activity in the MVB pathway protein</fullName>
    </recommendedName>
</protein>